<sequence length="40" mass="4896">MKLQERKWVVRISKRSLYEWGYLNFERSLVVQKVILTLQG</sequence>
<dbReference type="HOGENOM" id="CLU_3290005_0_0_9"/>
<evidence type="ECO:0000313" key="1">
    <source>
        <dbReference type="EMBL" id="EFH93047.1"/>
    </source>
</evidence>
<dbReference type="EMBL" id="ACHM02000002">
    <property type="protein sequence ID" value="EFH93047.1"/>
    <property type="molecule type" value="Genomic_DNA"/>
</dbReference>
<gene>
    <name evidence="1" type="ORF">HMPREF0391_10705</name>
</gene>
<accession>D6S8B9</accession>
<reference evidence="1" key="1">
    <citation type="submission" date="2010-05" db="EMBL/GenBank/DDBJ databases">
        <authorList>
            <person name="Muzny D."/>
            <person name="Qin X."/>
            <person name="Buhay C."/>
            <person name="Dugan-Rocha S."/>
            <person name="Ding Y."/>
            <person name="Chen G."/>
            <person name="Hawes A."/>
            <person name="Holder M."/>
            <person name="Jhangiani S."/>
            <person name="Johnson A."/>
            <person name="Khan Z."/>
            <person name="Li Z."/>
            <person name="Liu W."/>
            <person name="Liu X."/>
            <person name="Perez L."/>
            <person name="Shen H."/>
            <person name="Wang Q."/>
            <person name="Watt J."/>
            <person name="Xi L."/>
            <person name="Xin Y."/>
            <person name="Zhou J."/>
            <person name="Deng J."/>
            <person name="Jiang H."/>
            <person name="Liu Y."/>
            <person name="Qu J."/>
            <person name="Song X.-Z."/>
            <person name="Zhang L."/>
            <person name="Villasana D."/>
            <person name="Johnson A."/>
            <person name="Liu J."/>
            <person name="Liyanage D."/>
            <person name="Lorensuhewa L."/>
            <person name="Robinson T."/>
            <person name="Song A."/>
            <person name="Song B.-B."/>
            <person name="Dinh H."/>
            <person name="Thornton R."/>
            <person name="Coyle M."/>
            <person name="Francisco L."/>
            <person name="Jackson L."/>
            <person name="Javaid M."/>
            <person name="Korchina V."/>
            <person name="Kovar C."/>
            <person name="Mata R."/>
            <person name="Mathew T."/>
            <person name="Ngo R."/>
            <person name="Nguyen L."/>
            <person name="Nguyen N."/>
            <person name="Okwuonu G."/>
            <person name="Ongeri F."/>
            <person name="Pham C."/>
            <person name="Simmons D."/>
            <person name="Wilczek-Boney K."/>
            <person name="Hale W."/>
            <person name="Jakkamsetti A."/>
            <person name="Pham P."/>
            <person name="Ruth R."/>
            <person name="San Lucas F."/>
            <person name="Warren J."/>
            <person name="Zhang J."/>
            <person name="Zhao Z."/>
            <person name="Zhou C."/>
            <person name="Zhu D."/>
            <person name="Lee S."/>
            <person name="Bess C."/>
            <person name="Blankenburg K."/>
            <person name="Forbes L."/>
            <person name="Fu Q."/>
            <person name="Gubbala S."/>
            <person name="Hirani K."/>
            <person name="Jayaseelan J.C."/>
            <person name="Lara F."/>
            <person name="Munidasa M."/>
            <person name="Palculict T."/>
            <person name="Patil S."/>
            <person name="Pu L.-L."/>
            <person name="Saada N."/>
            <person name="Tang L."/>
            <person name="Weissenberger G."/>
            <person name="Zhu Y."/>
            <person name="Hemphill L."/>
            <person name="Shang Y."/>
            <person name="Youmans B."/>
            <person name="Ayvaz T."/>
            <person name="Ross M."/>
            <person name="Santibanez J."/>
            <person name="Aqrawi P."/>
            <person name="Gross S."/>
            <person name="Joshi V."/>
            <person name="Fowler G."/>
            <person name="Nazareth L."/>
            <person name="Reid J."/>
            <person name="Worley K."/>
            <person name="Petrosino J."/>
            <person name="Highlander S."/>
            <person name="Gibbs R."/>
        </authorList>
    </citation>
    <scope>NUCLEOTIDE SEQUENCE [LARGE SCALE GENOMIC DNA]</scope>
    <source>
        <strain evidence="1">ATCC 53516</strain>
    </source>
</reference>
<dbReference type="Proteomes" id="UP000004063">
    <property type="component" value="Chromosome"/>
</dbReference>
<organism evidence="1">
    <name type="scientific">Finegoldia magna ATCC 53516</name>
    <dbReference type="NCBI Taxonomy" id="525282"/>
    <lineage>
        <taxon>Bacteria</taxon>
        <taxon>Bacillati</taxon>
        <taxon>Bacillota</taxon>
        <taxon>Tissierellia</taxon>
        <taxon>Tissierellales</taxon>
        <taxon>Peptoniphilaceae</taxon>
        <taxon>Finegoldia</taxon>
    </lineage>
</organism>
<protein>
    <submittedName>
        <fullName evidence="1">Uncharacterized protein</fullName>
    </submittedName>
</protein>
<name>D6S8B9_FINMA</name>
<comment type="caution">
    <text evidence="1">The sequence shown here is derived from an EMBL/GenBank/DDBJ whole genome shotgun (WGS) entry which is preliminary data.</text>
</comment>
<dbReference type="STRING" id="525282.HMPREF0391_10705"/>
<dbReference type="AlphaFoldDB" id="D6S8B9"/>
<proteinExistence type="predicted"/>